<accession>A0ABQ6B9B2</accession>
<dbReference type="RefSeq" id="WP_284272596.1">
    <property type="nucleotide sequence ID" value="NZ_BSOW01000030.1"/>
</dbReference>
<reference evidence="2" key="1">
    <citation type="journal article" date="2019" name="Int. J. Syst. Evol. Microbiol.">
        <title>The Global Catalogue of Microorganisms (GCM) 10K type strain sequencing project: providing services to taxonomists for standard genome sequencing and annotation.</title>
        <authorList>
            <consortium name="The Broad Institute Genomics Platform"/>
            <consortium name="The Broad Institute Genome Sequencing Center for Infectious Disease"/>
            <person name="Wu L."/>
            <person name="Ma J."/>
        </authorList>
    </citation>
    <scope>NUCLEOTIDE SEQUENCE [LARGE SCALE GENOMIC DNA]</scope>
    <source>
        <strain evidence="2">NBRC 102520</strain>
    </source>
</reference>
<proteinExistence type="predicted"/>
<keyword evidence="2" id="KW-1185">Reference proteome</keyword>
<evidence type="ECO:0000313" key="1">
    <source>
        <dbReference type="EMBL" id="GLR90019.1"/>
    </source>
</evidence>
<sequence length="71" mass="8252">MALLLAEIGDDDIRVKRLVGDQCFEDHLFDEWFDEWPNADDVEALSWQQHETHESAGRIGEGQDFWCSCQP</sequence>
<dbReference type="EMBL" id="BSOW01000030">
    <property type="protein sequence ID" value="GLR90019.1"/>
    <property type="molecule type" value="Genomic_DNA"/>
</dbReference>
<protein>
    <submittedName>
        <fullName evidence="1">Uncharacterized protein</fullName>
    </submittedName>
</protein>
<evidence type="ECO:0000313" key="2">
    <source>
        <dbReference type="Proteomes" id="UP001156905"/>
    </source>
</evidence>
<dbReference type="Proteomes" id="UP001156905">
    <property type="component" value="Unassembled WGS sequence"/>
</dbReference>
<organism evidence="1 2">
    <name type="scientific">Bradyrhizobium iriomotense</name>
    <dbReference type="NCBI Taxonomy" id="441950"/>
    <lineage>
        <taxon>Bacteria</taxon>
        <taxon>Pseudomonadati</taxon>
        <taxon>Pseudomonadota</taxon>
        <taxon>Alphaproteobacteria</taxon>
        <taxon>Hyphomicrobiales</taxon>
        <taxon>Nitrobacteraceae</taxon>
        <taxon>Bradyrhizobium</taxon>
    </lineage>
</organism>
<comment type="caution">
    <text evidence="1">The sequence shown here is derived from an EMBL/GenBank/DDBJ whole genome shotgun (WGS) entry which is preliminary data.</text>
</comment>
<gene>
    <name evidence="1" type="ORF">GCM10007857_67330</name>
</gene>
<name>A0ABQ6B9B2_9BRAD</name>